<dbReference type="SUPFAM" id="SSF52540">
    <property type="entry name" value="P-loop containing nucleoside triphosphate hydrolases"/>
    <property type="match status" value="1"/>
</dbReference>
<evidence type="ECO:0000256" key="3">
    <source>
        <dbReference type="ARBA" id="ARBA00022840"/>
    </source>
</evidence>
<dbReference type="Gene3D" id="3.40.50.300">
    <property type="entry name" value="P-loop containing nucleotide triphosphate hydrolases"/>
    <property type="match status" value="1"/>
</dbReference>
<gene>
    <name evidence="5" type="ORF">IBL26_14750</name>
</gene>
<dbReference type="Pfam" id="PF00005">
    <property type="entry name" value="ABC_tran"/>
    <property type="match status" value="1"/>
</dbReference>
<reference evidence="5 6" key="1">
    <citation type="journal article" date="2013" name="Int. J. Syst. Evol. Microbiol.">
        <title>Roseomonas aerophila sp. nov., isolated from air.</title>
        <authorList>
            <person name="Kim S.J."/>
            <person name="Weon H.Y."/>
            <person name="Ahn J.H."/>
            <person name="Hong S.B."/>
            <person name="Seok S.J."/>
            <person name="Whang K.S."/>
            <person name="Kwon S.W."/>
        </authorList>
    </citation>
    <scope>NUCLEOTIDE SEQUENCE [LARGE SCALE GENOMIC DNA]</scope>
    <source>
        <strain evidence="5 6">NBRC 108923</strain>
    </source>
</reference>
<keyword evidence="1" id="KW-0813">Transport</keyword>
<dbReference type="PROSITE" id="PS00211">
    <property type="entry name" value="ABC_TRANSPORTER_1"/>
    <property type="match status" value="1"/>
</dbReference>
<evidence type="ECO:0000313" key="5">
    <source>
        <dbReference type="EMBL" id="MBC9208101.1"/>
    </source>
</evidence>
<dbReference type="InterPro" id="IPR003593">
    <property type="entry name" value="AAA+_ATPase"/>
</dbReference>
<dbReference type="PANTHER" id="PTHR42781:SF4">
    <property type="entry name" value="SPERMIDINE_PUTRESCINE IMPORT ATP-BINDING PROTEIN POTA"/>
    <property type="match status" value="1"/>
</dbReference>
<name>A0ABR7RNC6_9PROT</name>
<dbReference type="PANTHER" id="PTHR42781">
    <property type="entry name" value="SPERMIDINE/PUTRESCINE IMPORT ATP-BINDING PROTEIN POTA"/>
    <property type="match status" value="1"/>
</dbReference>
<evidence type="ECO:0000259" key="4">
    <source>
        <dbReference type="PROSITE" id="PS50893"/>
    </source>
</evidence>
<dbReference type="InterPro" id="IPR027417">
    <property type="entry name" value="P-loop_NTPase"/>
</dbReference>
<dbReference type="Pfam" id="PF08402">
    <property type="entry name" value="TOBE_2"/>
    <property type="match status" value="1"/>
</dbReference>
<dbReference type="SMART" id="SM00382">
    <property type="entry name" value="AAA"/>
    <property type="match status" value="1"/>
</dbReference>
<dbReference type="Gene3D" id="2.40.50.140">
    <property type="entry name" value="Nucleic acid-binding proteins"/>
    <property type="match status" value="1"/>
</dbReference>
<dbReference type="InterPro" id="IPR050093">
    <property type="entry name" value="ABC_SmlMolc_Importer"/>
</dbReference>
<dbReference type="SUPFAM" id="SSF50331">
    <property type="entry name" value="MOP-like"/>
    <property type="match status" value="1"/>
</dbReference>
<comment type="caution">
    <text evidence="5">The sequence shown here is derived from an EMBL/GenBank/DDBJ whole genome shotgun (WGS) entry which is preliminary data.</text>
</comment>
<keyword evidence="6" id="KW-1185">Reference proteome</keyword>
<dbReference type="GO" id="GO:0005524">
    <property type="term" value="F:ATP binding"/>
    <property type="evidence" value="ECO:0007669"/>
    <property type="project" value="UniProtKB-KW"/>
</dbReference>
<dbReference type="InterPro" id="IPR017871">
    <property type="entry name" value="ABC_transporter-like_CS"/>
</dbReference>
<dbReference type="InterPro" id="IPR013611">
    <property type="entry name" value="Transp-assoc_OB_typ2"/>
</dbReference>
<protein>
    <submittedName>
        <fullName evidence="5">ABC transporter ATP-binding protein</fullName>
    </submittedName>
</protein>
<organism evidence="5 6">
    <name type="scientific">Teichococcus aerophilus</name>
    <dbReference type="NCBI Taxonomy" id="1224513"/>
    <lineage>
        <taxon>Bacteria</taxon>
        <taxon>Pseudomonadati</taxon>
        <taxon>Pseudomonadota</taxon>
        <taxon>Alphaproteobacteria</taxon>
        <taxon>Acetobacterales</taxon>
        <taxon>Roseomonadaceae</taxon>
        <taxon>Roseomonas</taxon>
    </lineage>
</organism>
<keyword evidence="2" id="KW-0547">Nucleotide-binding</keyword>
<accession>A0ABR7RNC6</accession>
<feature type="domain" description="ABC transporter" evidence="4">
    <location>
        <begin position="7"/>
        <end position="237"/>
    </location>
</feature>
<evidence type="ECO:0000256" key="1">
    <source>
        <dbReference type="ARBA" id="ARBA00022448"/>
    </source>
</evidence>
<dbReference type="InterPro" id="IPR008995">
    <property type="entry name" value="Mo/tungstate-bd_C_term_dom"/>
</dbReference>
<dbReference type="PROSITE" id="PS50893">
    <property type="entry name" value="ABC_TRANSPORTER_2"/>
    <property type="match status" value="1"/>
</dbReference>
<dbReference type="Proteomes" id="UP000626026">
    <property type="component" value="Unassembled WGS sequence"/>
</dbReference>
<dbReference type="InterPro" id="IPR003439">
    <property type="entry name" value="ABC_transporter-like_ATP-bd"/>
</dbReference>
<sequence length="351" mass="38292">MQAFQELRLDHISRHFANHAALRELDLTIRAGEFISLLGPSGCGKSTALNCIAGLLSLTSGQIRLDNKRIDVLPPEQRGFGMVFQNYALFPHMSVRKNIAFGLEMRGVGRAEVAARVEKALKLVRLDNLGERLPGQLSGGQQQRVAIARAAVIEPPLVLMDEPLSNLDAKLRIEMRHEIRRLHNELGLTTIYVTHDQDEALSLSDRIVVMRDGVKRQEGTPEELYARPQTLDVALFMGFRNVLEVSAHPAGPGRVRAETAGLQMEGVGEAPVGPAVAAFRPDDVVLTDGDGLPAQVGQVEYCGRDWLADLRLPDGRVVLARSHLALNSGEAVRFTVPADRVRVFSGDAAAA</sequence>
<dbReference type="EMBL" id="JACTVA010000026">
    <property type="protein sequence ID" value="MBC9208101.1"/>
    <property type="molecule type" value="Genomic_DNA"/>
</dbReference>
<proteinExistence type="predicted"/>
<evidence type="ECO:0000313" key="6">
    <source>
        <dbReference type="Proteomes" id="UP000626026"/>
    </source>
</evidence>
<dbReference type="InterPro" id="IPR012340">
    <property type="entry name" value="NA-bd_OB-fold"/>
</dbReference>
<dbReference type="Gene3D" id="2.40.50.100">
    <property type="match status" value="1"/>
</dbReference>
<evidence type="ECO:0000256" key="2">
    <source>
        <dbReference type="ARBA" id="ARBA00022741"/>
    </source>
</evidence>
<keyword evidence="3 5" id="KW-0067">ATP-binding</keyword>
<dbReference type="RefSeq" id="WP_187785260.1">
    <property type="nucleotide sequence ID" value="NZ_JACTVA010000026.1"/>
</dbReference>